<accession>A0A6A3QS54</accession>
<evidence type="ECO:0000313" key="3">
    <source>
        <dbReference type="Proteomes" id="UP000440732"/>
    </source>
</evidence>
<evidence type="ECO:0000256" key="1">
    <source>
        <dbReference type="SAM" id="MobiDB-lite"/>
    </source>
</evidence>
<dbReference type="Proteomes" id="UP000440732">
    <property type="component" value="Unassembled WGS sequence"/>
</dbReference>
<reference evidence="2 3" key="1">
    <citation type="submission" date="2018-08" db="EMBL/GenBank/DDBJ databases">
        <title>Genomic investigation of the strawberry pathogen Phytophthora fragariae indicates pathogenicity is determined by transcriptional variation in three key races.</title>
        <authorList>
            <person name="Adams T.M."/>
            <person name="Armitage A.D."/>
            <person name="Sobczyk M.K."/>
            <person name="Bates H.J."/>
            <person name="Dunwell J.M."/>
            <person name="Nellist C.F."/>
            <person name="Harrison R.J."/>
        </authorList>
    </citation>
    <scope>NUCLEOTIDE SEQUENCE [LARGE SCALE GENOMIC DNA]</scope>
    <source>
        <strain evidence="2 3">NOV-5</strain>
    </source>
</reference>
<feature type="region of interest" description="Disordered" evidence="1">
    <location>
        <begin position="36"/>
        <end position="68"/>
    </location>
</feature>
<comment type="caution">
    <text evidence="2">The sequence shown here is derived from an EMBL/GenBank/DDBJ whole genome shotgun (WGS) entry which is preliminary data.</text>
</comment>
<protein>
    <submittedName>
        <fullName evidence="2">Uncharacterized protein</fullName>
    </submittedName>
</protein>
<proteinExistence type="predicted"/>
<gene>
    <name evidence="2" type="ORF">PF006_g27108</name>
</gene>
<organism evidence="2 3">
    <name type="scientific">Phytophthora fragariae</name>
    <dbReference type="NCBI Taxonomy" id="53985"/>
    <lineage>
        <taxon>Eukaryota</taxon>
        <taxon>Sar</taxon>
        <taxon>Stramenopiles</taxon>
        <taxon>Oomycota</taxon>
        <taxon>Peronosporomycetes</taxon>
        <taxon>Peronosporales</taxon>
        <taxon>Peronosporaceae</taxon>
        <taxon>Phytophthora</taxon>
    </lineage>
</organism>
<evidence type="ECO:0000313" key="2">
    <source>
        <dbReference type="EMBL" id="KAE9081456.1"/>
    </source>
</evidence>
<dbReference type="AlphaFoldDB" id="A0A6A3QS54"/>
<name>A0A6A3QS54_9STRA</name>
<dbReference type="EMBL" id="QXGA01003600">
    <property type="protein sequence ID" value="KAE9081456.1"/>
    <property type="molecule type" value="Genomic_DNA"/>
</dbReference>
<sequence>MPASARPGRIWLSARVKLTTTLFVFCRPSPAPWRRLRPPRRRRRSCRRRHEEVGAQARTRSALFATTR</sequence>
<feature type="compositionally biased region" description="Basic residues" evidence="1">
    <location>
        <begin position="36"/>
        <end position="48"/>
    </location>
</feature>